<dbReference type="EnsemblBacteria" id="ACI20758">
    <property type="protein sequence ID" value="ACI20758"/>
    <property type="gene ID" value="THEYE_A2024"/>
</dbReference>
<dbReference type="PATRIC" id="fig|289376.4.peg.1974"/>
<proteinExistence type="predicted"/>
<reference evidence="2" key="1">
    <citation type="submission" date="2008-08" db="EMBL/GenBank/DDBJ databases">
        <title>The complete genome sequence of Thermodesulfovibrio yellowstonii strain ATCC 51303 / DSM 11347 / YP87.</title>
        <authorList>
            <person name="Dodson R.J."/>
            <person name="Durkin A.S."/>
            <person name="Wu M."/>
            <person name="Eisen J."/>
            <person name="Sutton G."/>
        </authorList>
    </citation>
    <scope>NUCLEOTIDE SEQUENCE [LARGE SCALE GENOMIC DNA]</scope>
    <source>
        <strain evidence="2">ATCC 51303 / DSM 11347 / YP87</strain>
    </source>
</reference>
<dbReference type="InParanoid" id="B5YIT7"/>
<dbReference type="HOGENOM" id="CLU_3190128_0_0_0"/>
<evidence type="ECO:0000313" key="2">
    <source>
        <dbReference type="Proteomes" id="UP000000718"/>
    </source>
</evidence>
<dbReference type="STRING" id="289376.THEYE_A2024"/>
<keyword evidence="2" id="KW-1185">Reference proteome</keyword>
<reference evidence="1 2" key="2">
    <citation type="journal article" date="2015" name="Genome Announc.">
        <title>Genome Sequence of the Sulfate-Reducing Thermophilic Bacterium Thermodesulfovibrio yellowstonii Strain DSM 11347T (Phylum Nitrospirae).</title>
        <authorList>
            <person name="Bhatnagar S."/>
            <person name="Badger J.H."/>
            <person name="Madupu R."/>
            <person name="Khouri H.M."/>
            <person name="O'Connor E.M."/>
            <person name="Robb F.T."/>
            <person name="Ward N.L."/>
            <person name="Eisen J.A."/>
        </authorList>
    </citation>
    <scope>NUCLEOTIDE SEQUENCE [LARGE SCALE GENOMIC DNA]</scope>
    <source>
        <strain evidence="2">ATCC 51303 / DSM 11347 / YP87</strain>
    </source>
</reference>
<evidence type="ECO:0000313" key="1">
    <source>
        <dbReference type="EMBL" id="ACI20758.1"/>
    </source>
</evidence>
<accession>B5YIT7</accession>
<dbReference type="EMBL" id="CP001147">
    <property type="protein sequence ID" value="ACI20758.1"/>
    <property type="molecule type" value="Genomic_DNA"/>
</dbReference>
<dbReference type="Proteomes" id="UP000000718">
    <property type="component" value="Chromosome"/>
</dbReference>
<dbReference type="AlphaFoldDB" id="B5YIT7"/>
<protein>
    <submittedName>
        <fullName evidence="1">Uncharacterized protein</fullName>
    </submittedName>
</protein>
<dbReference type="KEGG" id="tye:THEYE_A2024"/>
<name>B5YIT7_THEYD</name>
<organism evidence="1 2">
    <name type="scientific">Thermodesulfovibrio yellowstonii (strain ATCC 51303 / DSM 11347 / YP87)</name>
    <dbReference type="NCBI Taxonomy" id="289376"/>
    <lineage>
        <taxon>Bacteria</taxon>
        <taxon>Pseudomonadati</taxon>
        <taxon>Nitrospirota</taxon>
        <taxon>Thermodesulfovibrionia</taxon>
        <taxon>Thermodesulfovibrionales</taxon>
        <taxon>Thermodesulfovibrionaceae</taxon>
        <taxon>Thermodesulfovibrio</taxon>
    </lineage>
</organism>
<sequence>MVQMKHGNLYVILKVVALYIPHGSDETVDCMFLSTICIALYPTWFR</sequence>
<gene>
    <name evidence="1" type="ordered locus">THEYE_A2024</name>
</gene>